<proteinExistence type="predicted"/>
<feature type="transmembrane region" description="Helical" evidence="1">
    <location>
        <begin position="34"/>
        <end position="56"/>
    </location>
</feature>
<evidence type="ECO:0000256" key="1">
    <source>
        <dbReference type="SAM" id="Phobius"/>
    </source>
</evidence>
<dbReference type="Proteomes" id="UP001597169">
    <property type="component" value="Unassembled WGS sequence"/>
</dbReference>
<reference evidence="3" key="1">
    <citation type="journal article" date="2019" name="Int. J. Syst. Evol. Microbiol.">
        <title>The Global Catalogue of Microorganisms (GCM) 10K type strain sequencing project: providing services to taxonomists for standard genome sequencing and annotation.</title>
        <authorList>
            <consortium name="The Broad Institute Genomics Platform"/>
            <consortium name="The Broad Institute Genome Sequencing Center for Infectious Disease"/>
            <person name="Wu L."/>
            <person name="Ma J."/>
        </authorList>
    </citation>
    <scope>NUCLEOTIDE SEQUENCE [LARGE SCALE GENOMIC DNA]</scope>
    <source>
        <strain evidence="3">CCUG 53519</strain>
    </source>
</reference>
<feature type="transmembrane region" description="Helical" evidence="1">
    <location>
        <begin position="116"/>
        <end position="135"/>
    </location>
</feature>
<evidence type="ECO:0000313" key="3">
    <source>
        <dbReference type="Proteomes" id="UP001597169"/>
    </source>
</evidence>
<keyword evidence="1" id="KW-1133">Transmembrane helix</keyword>
<gene>
    <name evidence="2" type="ORF">ACFQ3J_24115</name>
</gene>
<organism evidence="2 3">
    <name type="scientific">Paenibacillus provencensis</name>
    <dbReference type="NCBI Taxonomy" id="441151"/>
    <lineage>
        <taxon>Bacteria</taxon>
        <taxon>Bacillati</taxon>
        <taxon>Bacillota</taxon>
        <taxon>Bacilli</taxon>
        <taxon>Bacillales</taxon>
        <taxon>Paenibacillaceae</taxon>
        <taxon>Paenibacillus</taxon>
    </lineage>
</organism>
<evidence type="ECO:0008006" key="4">
    <source>
        <dbReference type="Google" id="ProtNLM"/>
    </source>
</evidence>
<keyword evidence="1" id="KW-0812">Transmembrane</keyword>
<keyword evidence="1" id="KW-0472">Membrane</keyword>
<name>A0ABW3Q260_9BACL</name>
<dbReference type="EMBL" id="JBHTKX010000007">
    <property type="protein sequence ID" value="MFD1131213.1"/>
    <property type="molecule type" value="Genomic_DNA"/>
</dbReference>
<accession>A0ABW3Q260</accession>
<protein>
    <recommendedName>
        <fullName evidence="4">DUF2975 domain-containing protein</fullName>
    </recommendedName>
</protein>
<feature type="transmembrane region" description="Helical" evidence="1">
    <location>
        <begin position="77"/>
        <end position="96"/>
    </location>
</feature>
<dbReference type="RefSeq" id="WP_251584191.1">
    <property type="nucleotide sequence ID" value="NZ_JBHTKX010000007.1"/>
</dbReference>
<feature type="transmembrane region" description="Helical" evidence="1">
    <location>
        <begin position="9"/>
        <end position="28"/>
    </location>
</feature>
<sequence>MLIISKKNIAFIIFILCFVASLFSLSIVQSDGPLWDIPFILITLVSCGSFLCYSVLEFRELLNDRNEDRIKTFKSGIYYSLIISIIWILLYIPRLQDDLTPEVFDERVMPIDWDSAQLHLLGIILFSMMLLRSIAGVRFLKKLQNDSLDAD</sequence>
<evidence type="ECO:0000313" key="2">
    <source>
        <dbReference type="EMBL" id="MFD1131213.1"/>
    </source>
</evidence>
<comment type="caution">
    <text evidence="2">The sequence shown here is derived from an EMBL/GenBank/DDBJ whole genome shotgun (WGS) entry which is preliminary data.</text>
</comment>
<keyword evidence="3" id="KW-1185">Reference proteome</keyword>